<dbReference type="RefSeq" id="WP_073994495.1">
    <property type="nucleotide sequence ID" value="NZ_FQYT01000028.1"/>
</dbReference>
<dbReference type="EMBL" id="FQYT01000028">
    <property type="protein sequence ID" value="SHJ60995.1"/>
    <property type="molecule type" value="Genomic_DNA"/>
</dbReference>
<dbReference type="InterPro" id="IPR017871">
    <property type="entry name" value="ABC_transporter-like_CS"/>
</dbReference>
<comment type="similarity">
    <text evidence="1">Belongs to the ABC transporter superfamily.</text>
</comment>
<dbReference type="AlphaFoldDB" id="A0A1M6KQ24"/>
<dbReference type="GO" id="GO:0022857">
    <property type="term" value="F:transmembrane transporter activity"/>
    <property type="evidence" value="ECO:0007669"/>
    <property type="project" value="UniProtKB-ARBA"/>
</dbReference>
<dbReference type="GO" id="GO:0016887">
    <property type="term" value="F:ATP hydrolysis activity"/>
    <property type="evidence" value="ECO:0007669"/>
    <property type="project" value="InterPro"/>
</dbReference>
<accession>A0A1M6KQ24</accession>
<gene>
    <name evidence="6" type="ORF">SAMN02745691_02245</name>
</gene>
<dbReference type="STRING" id="1122934.SAMN02745691_02245"/>
<dbReference type="InterPro" id="IPR003593">
    <property type="entry name" value="AAA+_ATPase"/>
</dbReference>
<evidence type="ECO:0000256" key="4">
    <source>
        <dbReference type="ARBA" id="ARBA00022840"/>
    </source>
</evidence>
<evidence type="ECO:0000313" key="6">
    <source>
        <dbReference type="EMBL" id="SHJ60995.1"/>
    </source>
</evidence>
<reference evidence="6 7" key="1">
    <citation type="submission" date="2016-11" db="EMBL/GenBank/DDBJ databases">
        <authorList>
            <person name="Jaros S."/>
            <person name="Januszkiewicz K."/>
            <person name="Wedrychowicz H."/>
        </authorList>
    </citation>
    <scope>NUCLEOTIDE SEQUENCE [LARGE SCALE GENOMIC DNA]</scope>
    <source>
        <strain evidence="6 7">DSM 15970</strain>
    </source>
</reference>
<dbReference type="FunFam" id="3.40.50.300:FF:000032">
    <property type="entry name" value="Export ABC transporter ATP-binding protein"/>
    <property type="match status" value="1"/>
</dbReference>
<dbReference type="PROSITE" id="PS50893">
    <property type="entry name" value="ABC_TRANSPORTER_2"/>
    <property type="match status" value="1"/>
</dbReference>
<dbReference type="PANTHER" id="PTHR42798">
    <property type="entry name" value="LIPOPROTEIN-RELEASING SYSTEM ATP-BINDING PROTEIN LOLD"/>
    <property type="match status" value="1"/>
</dbReference>
<dbReference type="Proteomes" id="UP000184342">
    <property type="component" value="Unassembled WGS sequence"/>
</dbReference>
<dbReference type="GO" id="GO:0098796">
    <property type="term" value="C:membrane protein complex"/>
    <property type="evidence" value="ECO:0007669"/>
    <property type="project" value="UniProtKB-ARBA"/>
</dbReference>
<dbReference type="GO" id="GO:0005524">
    <property type="term" value="F:ATP binding"/>
    <property type="evidence" value="ECO:0007669"/>
    <property type="project" value="UniProtKB-KW"/>
</dbReference>
<dbReference type="Pfam" id="PF00005">
    <property type="entry name" value="ABC_tran"/>
    <property type="match status" value="1"/>
</dbReference>
<keyword evidence="2" id="KW-0813">Transport</keyword>
<organism evidence="6 7">
    <name type="scientific">Parasporobacterium paucivorans DSM 15970</name>
    <dbReference type="NCBI Taxonomy" id="1122934"/>
    <lineage>
        <taxon>Bacteria</taxon>
        <taxon>Bacillati</taxon>
        <taxon>Bacillota</taxon>
        <taxon>Clostridia</taxon>
        <taxon>Lachnospirales</taxon>
        <taxon>Lachnospiraceae</taxon>
        <taxon>Parasporobacterium</taxon>
    </lineage>
</organism>
<evidence type="ECO:0000256" key="3">
    <source>
        <dbReference type="ARBA" id="ARBA00022741"/>
    </source>
</evidence>
<protein>
    <submittedName>
        <fullName evidence="6">Putative ABC transport system ATP-binding protein</fullName>
    </submittedName>
</protein>
<keyword evidence="3" id="KW-0547">Nucleotide-binding</keyword>
<dbReference type="OrthoDB" id="9802264at2"/>
<dbReference type="SMART" id="SM00382">
    <property type="entry name" value="AAA"/>
    <property type="match status" value="1"/>
</dbReference>
<evidence type="ECO:0000256" key="2">
    <source>
        <dbReference type="ARBA" id="ARBA00022448"/>
    </source>
</evidence>
<feature type="domain" description="ABC transporter" evidence="5">
    <location>
        <begin position="5"/>
        <end position="231"/>
    </location>
</feature>
<dbReference type="InterPro" id="IPR027417">
    <property type="entry name" value="P-loop_NTPase"/>
</dbReference>
<keyword evidence="4 6" id="KW-0067">ATP-binding</keyword>
<dbReference type="InterPro" id="IPR003439">
    <property type="entry name" value="ABC_transporter-like_ATP-bd"/>
</dbReference>
<dbReference type="SUPFAM" id="SSF52540">
    <property type="entry name" value="P-loop containing nucleoside triphosphate hydrolases"/>
    <property type="match status" value="1"/>
</dbReference>
<evidence type="ECO:0000259" key="5">
    <source>
        <dbReference type="PROSITE" id="PS50893"/>
    </source>
</evidence>
<dbReference type="InterPro" id="IPR017911">
    <property type="entry name" value="MacB-like_ATP-bd"/>
</dbReference>
<keyword evidence="7" id="KW-1185">Reference proteome</keyword>
<evidence type="ECO:0000313" key="7">
    <source>
        <dbReference type="Proteomes" id="UP000184342"/>
    </source>
</evidence>
<dbReference type="CDD" id="cd03255">
    <property type="entry name" value="ABC_MJ0796_LolCDE_FtsE"/>
    <property type="match status" value="1"/>
</dbReference>
<sequence>MNEILKISNLSKTFGERGPKVNALNDLNLVIKSQSFTSIIGRSGSGKTTLLNIIGGLEPPTSGEIKIGDINPYKLNDNDRSKFRRRHIGYIFQFFNLLPELTVYENICLPSYLDHRYPDKCFIKKVLDKLALESMIHKYPAELSGGEQQRVAVARALSCKPEIILADEPTGNLDKRSGYELMDLLHYSCRMFNQTILLVTHDLEIARTADRIVTLEDGRIISDISGDAHEE</sequence>
<proteinExistence type="inferred from homology"/>
<dbReference type="Gene3D" id="3.40.50.300">
    <property type="entry name" value="P-loop containing nucleotide triphosphate hydrolases"/>
    <property type="match status" value="1"/>
</dbReference>
<evidence type="ECO:0000256" key="1">
    <source>
        <dbReference type="ARBA" id="ARBA00005417"/>
    </source>
</evidence>
<dbReference type="PROSITE" id="PS00211">
    <property type="entry name" value="ABC_TRANSPORTER_1"/>
    <property type="match status" value="1"/>
</dbReference>
<dbReference type="PANTHER" id="PTHR42798:SF6">
    <property type="entry name" value="CELL DIVISION ATP-BINDING PROTEIN FTSE"/>
    <property type="match status" value="1"/>
</dbReference>
<name>A0A1M6KQ24_9FIRM</name>